<organism evidence="2 3">
    <name type="scientific">Sediminibacillus albus</name>
    <dbReference type="NCBI Taxonomy" id="407036"/>
    <lineage>
        <taxon>Bacteria</taxon>
        <taxon>Bacillati</taxon>
        <taxon>Bacillota</taxon>
        <taxon>Bacilli</taxon>
        <taxon>Bacillales</taxon>
        <taxon>Bacillaceae</taxon>
        <taxon>Sediminibacillus</taxon>
    </lineage>
</organism>
<dbReference type="EMBL" id="FNFL01000001">
    <property type="protein sequence ID" value="SDJ76414.1"/>
    <property type="molecule type" value="Genomic_DNA"/>
</dbReference>
<proteinExistence type="predicted"/>
<dbReference type="InterPro" id="IPR016181">
    <property type="entry name" value="Acyl_CoA_acyltransferase"/>
</dbReference>
<dbReference type="GO" id="GO:0016747">
    <property type="term" value="F:acyltransferase activity, transferring groups other than amino-acyl groups"/>
    <property type="evidence" value="ECO:0007669"/>
    <property type="project" value="InterPro"/>
</dbReference>
<keyword evidence="2" id="KW-0808">Transferase</keyword>
<dbReference type="AlphaFoldDB" id="A0A1G8WDS5"/>
<evidence type="ECO:0000313" key="2">
    <source>
        <dbReference type="EMBL" id="SDJ76414.1"/>
    </source>
</evidence>
<dbReference type="Proteomes" id="UP000198694">
    <property type="component" value="Unassembled WGS sequence"/>
</dbReference>
<accession>A0A1G8WDS5</accession>
<dbReference type="RefSeq" id="WP_245690045.1">
    <property type="nucleotide sequence ID" value="NZ_FNFL01000001.1"/>
</dbReference>
<dbReference type="InterPro" id="IPR000182">
    <property type="entry name" value="GNAT_dom"/>
</dbReference>
<keyword evidence="3" id="KW-1185">Reference proteome</keyword>
<name>A0A1G8WDS5_9BACI</name>
<dbReference type="PROSITE" id="PS51186">
    <property type="entry name" value="GNAT"/>
    <property type="match status" value="1"/>
</dbReference>
<protein>
    <submittedName>
        <fullName evidence="2">Acetyltransferase (GNAT) family protein</fullName>
    </submittedName>
</protein>
<evidence type="ECO:0000259" key="1">
    <source>
        <dbReference type="PROSITE" id="PS51186"/>
    </source>
</evidence>
<evidence type="ECO:0000313" key="3">
    <source>
        <dbReference type="Proteomes" id="UP000198694"/>
    </source>
</evidence>
<reference evidence="2 3" key="1">
    <citation type="submission" date="2016-10" db="EMBL/GenBank/DDBJ databases">
        <authorList>
            <person name="de Groot N.N."/>
        </authorList>
    </citation>
    <scope>NUCLEOTIDE SEQUENCE [LARGE SCALE GENOMIC DNA]</scope>
    <source>
        <strain evidence="2 3">CGMCC 1.6502</strain>
    </source>
</reference>
<gene>
    <name evidence="2" type="ORF">SAMN05216243_0730</name>
</gene>
<sequence length="163" mass="18237">MNLPWSTLPVIIEPMKEKDAMEISTWKYEEPYDLYSNDGSNSLLQELLDGSYYSASIQHSLIGYFCFGKSAQVPAGAEAGFYQEEALDIGLGLRPNLTGKGFGASFLKKGIDFAVDTRLPQKIRLTVAAFNQRAITVYQRHGFESTSAFMSNNIEFIIMTRQV</sequence>
<dbReference type="Pfam" id="PF00583">
    <property type="entry name" value="Acetyltransf_1"/>
    <property type="match status" value="1"/>
</dbReference>
<dbReference type="Gene3D" id="3.40.630.30">
    <property type="match status" value="1"/>
</dbReference>
<dbReference type="STRING" id="407036.SAMN05216243_0730"/>
<dbReference type="SUPFAM" id="SSF55729">
    <property type="entry name" value="Acyl-CoA N-acyltransferases (Nat)"/>
    <property type="match status" value="1"/>
</dbReference>
<feature type="domain" description="N-acetyltransferase" evidence="1">
    <location>
        <begin position="10"/>
        <end position="163"/>
    </location>
</feature>